<dbReference type="InterPro" id="IPR013783">
    <property type="entry name" value="Ig-like_fold"/>
</dbReference>
<dbReference type="Pfam" id="PF13895">
    <property type="entry name" value="Ig_2"/>
    <property type="match status" value="1"/>
</dbReference>
<keyword evidence="2" id="KW-1015">Disulfide bond</keyword>
<keyword evidence="3" id="KW-0325">Glycoprotein</keyword>
<dbReference type="PANTHER" id="PTHR44337">
    <property type="entry name" value="CARCINOEMBRYONIC ANTIGEN-RELATED CELL ADHESION MOLECULE 8"/>
    <property type="match status" value="1"/>
</dbReference>
<dbReference type="GeneTree" id="ENSGT01100000263479"/>
<feature type="domain" description="Ig-like" evidence="7">
    <location>
        <begin position="303"/>
        <end position="405"/>
    </location>
</feature>
<dbReference type="AlphaFoldDB" id="A0A8C2Z3D0"/>
<feature type="domain" description="Ig-like" evidence="7">
    <location>
        <begin position="222"/>
        <end position="295"/>
    </location>
</feature>
<dbReference type="SUPFAM" id="SSF48726">
    <property type="entry name" value="Immunoglobulin"/>
    <property type="match status" value="4"/>
</dbReference>
<dbReference type="InterPro" id="IPR036179">
    <property type="entry name" value="Ig-like_dom_sf"/>
</dbReference>
<dbReference type="Pfam" id="PF07679">
    <property type="entry name" value="I-set"/>
    <property type="match status" value="1"/>
</dbReference>
<evidence type="ECO:0000256" key="1">
    <source>
        <dbReference type="ARBA" id="ARBA00022729"/>
    </source>
</evidence>
<keyword evidence="5" id="KW-1133">Transmembrane helix</keyword>
<evidence type="ECO:0000259" key="7">
    <source>
        <dbReference type="PROSITE" id="PS50835"/>
    </source>
</evidence>
<dbReference type="RefSeq" id="XP_034401554.1">
    <property type="nucleotide sequence ID" value="XM_034545663.1"/>
</dbReference>
<feature type="signal peptide" evidence="6">
    <location>
        <begin position="1"/>
        <end position="22"/>
    </location>
</feature>
<feature type="transmembrane region" description="Helical" evidence="5">
    <location>
        <begin position="504"/>
        <end position="526"/>
    </location>
</feature>
<feature type="chain" id="PRO_5034993144" description="Ig-like domain-containing protein" evidence="6">
    <location>
        <begin position="23"/>
        <end position="536"/>
    </location>
</feature>
<name>A0A8C2Z3D0_CYCLU</name>
<dbReference type="GeneID" id="117739322"/>
<proteinExistence type="predicted"/>
<evidence type="ECO:0000256" key="3">
    <source>
        <dbReference type="ARBA" id="ARBA00023180"/>
    </source>
</evidence>
<evidence type="ECO:0000256" key="6">
    <source>
        <dbReference type="SAM" id="SignalP"/>
    </source>
</evidence>
<evidence type="ECO:0000313" key="8">
    <source>
        <dbReference type="Ensembl" id="ENSCLMP00005016722.1"/>
    </source>
</evidence>
<dbReference type="SMART" id="SM00408">
    <property type="entry name" value="IGc2"/>
    <property type="match status" value="3"/>
</dbReference>
<feature type="domain" description="Ig-like" evidence="7">
    <location>
        <begin position="124"/>
        <end position="211"/>
    </location>
</feature>
<dbReference type="InterPro" id="IPR052598">
    <property type="entry name" value="IgSF_CEA-related"/>
</dbReference>
<dbReference type="KEGG" id="clum:117739322"/>
<protein>
    <recommendedName>
        <fullName evidence="7">Ig-like domain-containing protein</fullName>
    </recommendedName>
</protein>
<evidence type="ECO:0000256" key="2">
    <source>
        <dbReference type="ARBA" id="ARBA00023157"/>
    </source>
</evidence>
<dbReference type="PROSITE" id="PS50835">
    <property type="entry name" value="IG_LIKE"/>
    <property type="match status" value="4"/>
</dbReference>
<accession>A0A8C2Z3D0</accession>
<evidence type="ECO:0000256" key="5">
    <source>
        <dbReference type="SAM" id="Phobius"/>
    </source>
</evidence>
<organism evidence="8 9">
    <name type="scientific">Cyclopterus lumpus</name>
    <name type="common">Lumpsucker</name>
    <dbReference type="NCBI Taxonomy" id="8103"/>
    <lineage>
        <taxon>Eukaryota</taxon>
        <taxon>Metazoa</taxon>
        <taxon>Chordata</taxon>
        <taxon>Craniata</taxon>
        <taxon>Vertebrata</taxon>
        <taxon>Euteleostomi</taxon>
        <taxon>Actinopterygii</taxon>
        <taxon>Neopterygii</taxon>
        <taxon>Teleostei</taxon>
        <taxon>Neoteleostei</taxon>
        <taxon>Acanthomorphata</taxon>
        <taxon>Eupercaria</taxon>
        <taxon>Perciformes</taxon>
        <taxon>Cottioidei</taxon>
        <taxon>Cottales</taxon>
        <taxon>Cyclopteridae</taxon>
        <taxon>Cyclopterus</taxon>
    </lineage>
</organism>
<dbReference type="InterPro" id="IPR003598">
    <property type="entry name" value="Ig_sub2"/>
</dbReference>
<dbReference type="Proteomes" id="UP000694565">
    <property type="component" value="Unplaced"/>
</dbReference>
<evidence type="ECO:0000256" key="4">
    <source>
        <dbReference type="ARBA" id="ARBA00023319"/>
    </source>
</evidence>
<reference evidence="8" key="1">
    <citation type="submission" date="2025-08" db="UniProtKB">
        <authorList>
            <consortium name="Ensembl"/>
        </authorList>
    </citation>
    <scope>IDENTIFICATION</scope>
</reference>
<keyword evidence="1 6" id="KW-0732">Signal</keyword>
<feature type="domain" description="Ig-like" evidence="7">
    <location>
        <begin position="408"/>
        <end position="489"/>
    </location>
</feature>
<evidence type="ECO:0000313" key="9">
    <source>
        <dbReference type="Proteomes" id="UP000694565"/>
    </source>
</evidence>
<dbReference type="InterPro" id="IPR007110">
    <property type="entry name" value="Ig-like_dom"/>
</dbReference>
<dbReference type="Ensembl" id="ENSCLMT00005017720.1">
    <property type="protein sequence ID" value="ENSCLMP00005016722.1"/>
    <property type="gene ID" value="ENSCLMG00005008616.1"/>
</dbReference>
<dbReference type="Gene3D" id="2.60.40.10">
    <property type="entry name" value="Immunoglobulins"/>
    <property type="match status" value="5"/>
</dbReference>
<gene>
    <name evidence="8" type="primary">si:ch211-264f5.6</name>
</gene>
<dbReference type="InterPro" id="IPR013098">
    <property type="entry name" value="Ig_I-set"/>
</dbReference>
<dbReference type="SMART" id="SM00409">
    <property type="entry name" value="IG"/>
    <property type="match status" value="4"/>
</dbReference>
<reference evidence="8" key="2">
    <citation type="submission" date="2025-09" db="UniProtKB">
        <authorList>
            <consortium name="Ensembl"/>
        </authorList>
    </citation>
    <scope>IDENTIFICATION</scope>
</reference>
<dbReference type="InterPro" id="IPR003599">
    <property type="entry name" value="Ig_sub"/>
</dbReference>
<keyword evidence="5" id="KW-0812">Transmembrane</keyword>
<keyword evidence="4" id="KW-0393">Immunoglobulin domain</keyword>
<dbReference type="PANTHER" id="PTHR44337:SF17">
    <property type="entry name" value="CARCINOEMBRYONIC ANTIGEN-RELATED CELL ADHESION MOLECULE 5 ISOFORM X1"/>
    <property type="match status" value="1"/>
</dbReference>
<keyword evidence="9" id="KW-1185">Reference proteome</keyword>
<keyword evidence="5" id="KW-0472">Membrane</keyword>
<dbReference type="OrthoDB" id="6353782at2759"/>
<sequence>MDFFFFFKSLLLLFSFMGCCVGELREVEAVLGKKVTLEHKFPMPDYVVLLWNFNDGSQSGNAVTSSVAGLQVNARFTGRLTLNTTSGFLTLGPLTAADSGDYTVSIVSVRGTQTEEMALRVLQPVSDVTVTANLPEAIEHNSTVVLTCTAKGSFLDFSWFKGAVPFVPDGKRVTLKKEGASSILTFAGVLRTDLAAPVYCQASNKLEKEKSAGFNLTVYYGPDQVTITPPKPAQFINSVANFSLTCSSSSRPAATFTWHHNQQQMDAGGPILTLKVIKDHNFGSQLAEYTCKAKNDKTNREVPSAAVSFAVIDALSSVKISGPTATLIAGDSAANLSCKAAAGAVTTVTWLKDGKPLAAAGRLAFFSNTTSMGINPVQKDDNGEYTCRFMNPINTVEASYKMVVNYGPEPAMVSGENAVEVKDLQVELECSAASVPPANFTWKFNGTMTAVKTSTYLIKMARYKNSGTYTCEAHNAVTGKNSSYTHVLSVKEEGALDEGLSDGAIAGIVIAVLVALGAAIALIVYCRQKVPVESPY</sequence>